<organism evidence="3 4">
    <name type="scientific">Candidatus Woesebacteria bacterium GW2011_GWC1_38_13</name>
    <dbReference type="NCBI Taxonomy" id="1618583"/>
    <lineage>
        <taxon>Bacteria</taxon>
        <taxon>Candidatus Woeseibacteriota</taxon>
    </lineage>
</organism>
<dbReference type="Proteomes" id="UP000034096">
    <property type="component" value="Unassembled WGS sequence"/>
</dbReference>
<protein>
    <recommendedName>
        <fullName evidence="2">7 transmembrane helices usually fused to an inactive transglutaminase domain-containing protein</fullName>
    </recommendedName>
</protein>
<evidence type="ECO:0000256" key="1">
    <source>
        <dbReference type="SAM" id="Phobius"/>
    </source>
</evidence>
<dbReference type="AlphaFoldDB" id="A0A0G0L5P6"/>
<keyword evidence="1" id="KW-0812">Transmembrane</keyword>
<feature type="transmembrane region" description="Helical" evidence="1">
    <location>
        <begin position="251"/>
        <end position="271"/>
    </location>
</feature>
<sequence>VILLPISNMKKLFIVFIVVFFLLSFAGGTYAQVRPLTSPTSVPLPIEEITSATVSGELALTPTPEVVERPDLTQKTETVVEPLRKILNDQQIGDINPTNYFKYAIRQAVDAGVPPNTIVLLLLLPFIAMVISASRQLIGLRGFGIFLPASLAVVFVATGPVVGISLFVLIVSVSTATRIFLRKLKIKLQYLPRMALILWMVSVGVLGALFTTPIIKFPGLTNVSIFAVLIVALLTEDFIRIQLGKSVKTALKLTSETIILSTISFLFLTYKPIQEYALLHPETFLLLTLTADIILGRYTGLRVMELWRFRKLIRNK</sequence>
<gene>
    <name evidence="3" type="ORF">US75_C0003G0001</name>
</gene>
<feature type="domain" description="7 transmembrane helices usually fused to an inactive transglutaminase" evidence="2">
    <location>
        <begin position="120"/>
        <end position="312"/>
    </location>
</feature>
<name>A0A0G0L5P6_9BACT</name>
<feature type="non-terminal residue" evidence="3">
    <location>
        <position position="1"/>
    </location>
</feature>
<dbReference type="InterPro" id="IPR025840">
    <property type="entry name" value="7TM_transglut"/>
</dbReference>
<proteinExistence type="predicted"/>
<keyword evidence="1" id="KW-1133">Transmembrane helix</keyword>
<feature type="transmembrane region" description="Helical" evidence="1">
    <location>
        <begin position="193"/>
        <end position="215"/>
    </location>
</feature>
<feature type="transmembrane region" description="Helical" evidence="1">
    <location>
        <begin position="283"/>
        <end position="301"/>
    </location>
</feature>
<dbReference type="STRING" id="1618583.US75_C0003G0001"/>
<feature type="transmembrane region" description="Helical" evidence="1">
    <location>
        <begin position="163"/>
        <end position="181"/>
    </location>
</feature>
<dbReference type="Pfam" id="PF14402">
    <property type="entry name" value="7TM_transglut"/>
    <property type="match status" value="1"/>
</dbReference>
<reference evidence="3 4" key="1">
    <citation type="journal article" date="2015" name="Nature">
        <title>rRNA introns, odd ribosomes, and small enigmatic genomes across a large radiation of phyla.</title>
        <authorList>
            <person name="Brown C.T."/>
            <person name="Hug L.A."/>
            <person name="Thomas B.C."/>
            <person name="Sharon I."/>
            <person name="Castelle C.J."/>
            <person name="Singh A."/>
            <person name="Wilkins M.J."/>
            <person name="Williams K.H."/>
            <person name="Banfield J.F."/>
        </authorList>
    </citation>
    <scope>NUCLEOTIDE SEQUENCE [LARGE SCALE GENOMIC DNA]</scope>
</reference>
<dbReference type="EMBL" id="LBUE01000003">
    <property type="protein sequence ID" value="KKQ56714.1"/>
    <property type="molecule type" value="Genomic_DNA"/>
</dbReference>
<accession>A0A0G0L5P6</accession>
<feature type="transmembrane region" description="Helical" evidence="1">
    <location>
        <begin position="138"/>
        <end position="157"/>
    </location>
</feature>
<keyword evidence="1" id="KW-0472">Membrane</keyword>
<feature type="transmembrane region" description="Helical" evidence="1">
    <location>
        <begin position="221"/>
        <end position="239"/>
    </location>
</feature>
<feature type="transmembrane region" description="Helical" evidence="1">
    <location>
        <begin position="113"/>
        <end position="131"/>
    </location>
</feature>
<evidence type="ECO:0000259" key="2">
    <source>
        <dbReference type="Pfam" id="PF14402"/>
    </source>
</evidence>
<evidence type="ECO:0000313" key="4">
    <source>
        <dbReference type="Proteomes" id="UP000034096"/>
    </source>
</evidence>
<comment type="caution">
    <text evidence="3">The sequence shown here is derived from an EMBL/GenBank/DDBJ whole genome shotgun (WGS) entry which is preliminary data.</text>
</comment>
<evidence type="ECO:0000313" key="3">
    <source>
        <dbReference type="EMBL" id="KKQ56714.1"/>
    </source>
</evidence>